<dbReference type="PANTHER" id="PTHR31719:SF94">
    <property type="entry name" value="PROTEIN ATAF2"/>
    <property type="match status" value="1"/>
</dbReference>
<dbReference type="AlphaFoldDB" id="A0A8K1I005"/>
<keyword evidence="3" id="KW-0804">Transcription</keyword>
<organism evidence="6">
    <name type="scientific">Litchi chinensis</name>
    <name type="common">Lychee</name>
    <dbReference type="NCBI Taxonomy" id="151069"/>
    <lineage>
        <taxon>Eukaryota</taxon>
        <taxon>Viridiplantae</taxon>
        <taxon>Streptophyta</taxon>
        <taxon>Embryophyta</taxon>
        <taxon>Tracheophyta</taxon>
        <taxon>Spermatophyta</taxon>
        <taxon>Magnoliopsida</taxon>
        <taxon>eudicotyledons</taxon>
        <taxon>Gunneridae</taxon>
        <taxon>Pentapetalae</taxon>
        <taxon>rosids</taxon>
        <taxon>malvids</taxon>
        <taxon>Sapindales</taxon>
        <taxon>Sapindaceae</taxon>
        <taxon>Litchi</taxon>
    </lineage>
</organism>
<evidence type="ECO:0000256" key="3">
    <source>
        <dbReference type="ARBA" id="ARBA00023163"/>
    </source>
</evidence>
<dbReference type="GO" id="GO:0003677">
    <property type="term" value="F:DNA binding"/>
    <property type="evidence" value="ECO:0007669"/>
    <property type="project" value="UniProtKB-KW"/>
</dbReference>
<dbReference type="Gene3D" id="2.170.150.80">
    <property type="entry name" value="NAC domain"/>
    <property type="match status" value="1"/>
</dbReference>
<feature type="domain" description="NAC" evidence="5">
    <location>
        <begin position="23"/>
        <end position="148"/>
    </location>
</feature>
<keyword evidence="2" id="KW-0238">DNA-binding</keyword>
<dbReference type="SUPFAM" id="SSF101941">
    <property type="entry name" value="NAC domain"/>
    <property type="match status" value="1"/>
</dbReference>
<dbReference type="InterPro" id="IPR003441">
    <property type="entry name" value="NAC-dom"/>
</dbReference>
<dbReference type="GO" id="GO:0006355">
    <property type="term" value="P:regulation of DNA-templated transcription"/>
    <property type="evidence" value="ECO:0007669"/>
    <property type="project" value="InterPro"/>
</dbReference>
<sequence length="255" mass="29076">MTQESSSVLVYMEPGNSCGDLLPPGYRCNPKDEELILHYLMKKVSNQPLLCNIITSLMLMCTSKSEKLMLSGDKKGFCFTPRDRLYAKGQRPNRRGIDGYWKATGAEQKIKYSNRKPYVAITKRALVFYRGRPPKGDKTQWIMHEYNLYNEDHKKGTAKDMRLDNCVLCSIYYKGKTVEGSSHHENVNEPMGTLDFNHNDDNVKSLHHLSSTCKKLNGTFTMALKSLQSIYPNNSANHIHNHNADSFEEGLMINS</sequence>
<evidence type="ECO:0000313" key="6">
    <source>
        <dbReference type="EMBL" id="UBT01690.1"/>
    </source>
</evidence>
<dbReference type="PANTHER" id="PTHR31719">
    <property type="entry name" value="NAC TRANSCRIPTION FACTOR 56"/>
    <property type="match status" value="1"/>
</dbReference>
<protein>
    <submittedName>
        <fullName evidence="6">NAC transcription factor 86</fullName>
    </submittedName>
</protein>
<dbReference type="InterPro" id="IPR036093">
    <property type="entry name" value="NAC_dom_sf"/>
</dbReference>
<dbReference type="EMBL" id="MT275574">
    <property type="protein sequence ID" value="UBT01690.1"/>
    <property type="molecule type" value="mRNA"/>
</dbReference>
<evidence type="ECO:0000256" key="1">
    <source>
        <dbReference type="ARBA" id="ARBA00023015"/>
    </source>
</evidence>
<reference evidence="6" key="1">
    <citation type="submission" date="2020-03" db="EMBL/GenBank/DDBJ databases">
        <title>LcNAC40-LcVPE regulatory module contributes to fruit abscission by promoting autolytic programmed cell death in litchi.</title>
        <authorList>
            <person name="Li C."/>
            <person name="Ning X."/>
            <person name="Zhao M."/>
            <person name="Wen Z."/>
            <person name="Kou L."/>
            <person name="Ma X."/>
            <person name="Peng M."/>
            <person name="Yang Y."/>
            <person name="Wu H."/>
            <person name="Li J."/>
        </authorList>
    </citation>
    <scope>NUCLEOTIDE SEQUENCE</scope>
</reference>
<name>A0A8K1I005_LITCN</name>
<evidence type="ECO:0000256" key="4">
    <source>
        <dbReference type="ARBA" id="ARBA00023242"/>
    </source>
</evidence>
<dbReference type="Pfam" id="PF02365">
    <property type="entry name" value="NAM"/>
    <property type="match status" value="1"/>
</dbReference>
<evidence type="ECO:0000259" key="5">
    <source>
        <dbReference type="Pfam" id="PF02365"/>
    </source>
</evidence>
<accession>A0A8K1I005</accession>
<evidence type="ECO:0000256" key="2">
    <source>
        <dbReference type="ARBA" id="ARBA00023125"/>
    </source>
</evidence>
<proteinExistence type="evidence at transcript level"/>
<keyword evidence="1" id="KW-0805">Transcription regulation</keyword>
<keyword evidence="4" id="KW-0539">Nucleus</keyword>